<dbReference type="EMBL" id="JBJUIK010000016">
    <property type="protein sequence ID" value="KAL3499668.1"/>
    <property type="molecule type" value="Genomic_DNA"/>
</dbReference>
<accession>A0ABD2Y1U7</accession>
<name>A0ABD2Y1U7_9GENT</name>
<dbReference type="AlphaFoldDB" id="A0ABD2Y1U7"/>
<organism evidence="1 2">
    <name type="scientific">Cinchona calisaya</name>
    <dbReference type="NCBI Taxonomy" id="153742"/>
    <lineage>
        <taxon>Eukaryota</taxon>
        <taxon>Viridiplantae</taxon>
        <taxon>Streptophyta</taxon>
        <taxon>Embryophyta</taxon>
        <taxon>Tracheophyta</taxon>
        <taxon>Spermatophyta</taxon>
        <taxon>Magnoliopsida</taxon>
        <taxon>eudicotyledons</taxon>
        <taxon>Gunneridae</taxon>
        <taxon>Pentapetalae</taxon>
        <taxon>asterids</taxon>
        <taxon>lamiids</taxon>
        <taxon>Gentianales</taxon>
        <taxon>Rubiaceae</taxon>
        <taxon>Cinchonoideae</taxon>
        <taxon>Cinchoneae</taxon>
        <taxon>Cinchona</taxon>
    </lineage>
</organism>
<sequence length="174" mass="19153">MVTTSTILAINNLNLADEKAMKYSMAAARDSLSLLIAIFDEDATLKTHLAATQIQRKTSLIASKSNERCRSCSIPFHGIHSLKYRCRRHAIYSWRGHRQRCYSTREKCAAATWAATNAAAAPYRAISIAAAPYPPSTIPIRREKTAATPDLKVDAATTVHEFTAVQDNSETDLA</sequence>
<keyword evidence="2" id="KW-1185">Reference proteome</keyword>
<evidence type="ECO:0000313" key="2">
    <source>
        <dbReference type="Proteomes" id="UP001630127"/>
    </source>
</evidence>
<reference evidence="1 2" key="1">
    <citation type="submission" date="2024-11" db="EMBL/GenBank/DDBJ databases">
        <title>A near-complete genome assembly of Cinchona calisaya.</title>
        <authorList>
            <person name="Lian D.C."/>
            <person name="Zhao X.W."/>
            <person name="Wei L."/>
        </authorList>
    </citation>
    <scope>NUCLEOTIDE SEQUENCE [LARGE SCALE GENOMIC DNA]</scope>
    <source>
        <tissue evidence="1">Nenye</tissue>
    </source>
</reference>
<gene>
    <name evidence="1" type="ORF">ACH5RR_038761</name>
</gene>
<proteinExistence type="predicted"/>
<protein>
    <submittedName>
        <fullName evidence="1">Uncharacterized protein</fullName>
    </submittedName>
</protein>
<evidence type="ECO:0000313" key="1">
    <source>
        <dbReference type="EMBL" id="KAL3499668.1"/>
    </source>
</evidence>
<comment type="caution">
    <text evidence="1">The sequence shown here is derived from an EMBL/GenBank/DDBJ whole genome shotgun (WGS) entry which is preliminary data.</text>
</comment>
<dbReference type="Proteomes" id="UP001630127">
    <property type="component" value="Unassembled WGS sequence"/>
</dbReference>